<dbReference type="InterPro" id="IPR013159">
    <property type="entry name" value="DnaA_C"/>
</dbReference>
<dbReference type="Proteomes" id="UP001166585">
    <property type="component" value="Unassembled WGS sequence"/>
</dbReference>
<dbReference type="EMBL" id="JAHCQH010000021">
    <property type="protein sequence ID" value="MBS9478806.1"/>
    <property type="molecule type" value="Genomic_DNA"/>
</dbReference>
<dbReference type="SMART" id="SM00760">
    <property type="entry name" value="Bac_DnaA_C"/>
    <property type="match status" value="1"/>
</dbReference>
<organism evidence="2 3">
    <name type="scientific">Ancylobacter radicis</name>
    <dbReference type="NCBI Taxonomy" id="2836179"/>
    <lineage>
        <taxon>Bacteria</taxon>
        <taxon>Pseudomonadati</taxon>
        <taxon>Pseudomonadota</taxon>
        <taxon>Alphaproteobacteria</taxon>
        <taxon>Hyphomicrobiales</taxon>
        <taxon>Xanthobacteraceae</taxon>
        <taxon>Ancylobacter</taxon>
    </lineage>
</organism>
<reference evidence="2" key="1">
    <citation type="submission" date="2021-05" db="EMBL/GenBank/DDBJ databases">
        <authorList>
            <person name="Sun Q."/>
            <person name="Inoue M."/>
        </authorList>
    </citation>
    <scope>NUCLEOTIDE SEQUENCE</scope>
    <source>
        <strain evidence="2">VKM B-3255</strain>
    </source>
</reference>
<dbReference type="Pfam" id="PF08299">
    <property type="entry name" value="Bac_DnaA_C"/>
    <property type="match status" value="1"/>
</dbReference>
<dbReference type="InterPro" id="IPR010921">
    <property type="entry name" value="Trp_repressor/repl_initiator"/>
</dbReference>
<sequence>MVQLSSQAEAGRGARCRPVARPLPPGLLICAEAASAASGIALDDLLAPGPGVRPVSTARALAIYLAHVGLGLPLARVAEGFHRHRTSVDHACRRIEERREIAGWDHWVGLLEEQVRARLAGEGGDGA</sequence>
<keyword evidence="3" id="KW-1185">Reference proteome</keyword>
<dbReference type="Gene3D" id="1.10.1750.10">
    <property type="match status" value="1"/>
</dbReference>
<proteinExistence type="predicted"/>
<dbReference type="RefSeq" id="WP_213756772.1">
    <property type="nucleotide sequence ID" value="NZ_JAHCQH010000021.1"/>
</dbReference>
<protein>
    <submittedName>
        <fullName evidence="2">Chromosomal replication initiator DnaA</fullName>
    </submittedName>
</protein>
<comment type="caution">
    <text evidence="2">The sequence shown here is derived from an EMBL/GenBank/DDBJ whole genome shotgun (WGS) entry which is preliminary data.</text>
</comment>
<evidence type="ECO:0000313" key="2">
    <source>
        <dbReference type="EMBL" id="MBS9478806.1"/>
    </source>
</evidence>
<gene>
    <name evidence="2" type="ORF">KIP89_16990</name>
</gene>
<evidence type="ECO:0000259" key="1">
    <source>
        <dbReference type="SMART" id="SM00760"/>
    </source>
</evidence>
<feature type="domain" description="Chromosomal replication initiator DnaA C-terminal" evidence="1">
    <location>
        <begin position="26"/>
        <end position="95"/>
    </location>
</feature>
<name>A0ABS5RAX0_9HYPH</name>
<dbReference type="SUPFAM" id="SSF48295">
    <property type="entry name" value="TrpR-like"/>
    <property type="match status" value="1"/>
</dbReference>
<dbReference type="CDD" id="cd06571">
    <property type="entry name" value="Bac_DnaA_C"/>
    <property type="match status" value="1"/>
</dbReference>
<accession>A0ABS5RAX0</accession>
<evidence type="ECO:0000313" key="3">
    <source>
        <dbReference type="Proteomes" id="UP001166585"/>
    </source>
</evidence>